<accession>A0A8H6SEG6</accession>
<name>A0A8H6SEG6_9AGAR</name>
<organism evidence="2 3">
    <name type="scientific">Mycena indigotica</name>
    <dbReference type="NCBI Taxonomy" id="2126181"/>
    <lineage>
        <taxon>Eukaryota</taxon>
        <taxon>Fungi</taxon>
        <taxon>Dikarya</taxon>
        <taxon>Basidiomycota</taxon>
        <taxon>Agaricomycotina</taxon>
        <taxon>Agaricomycetes</taxon>
        <taxon>Agaricomycetidae</taxon>
        <taxon>Agaricales</taxon>
        <taxon>Marasmiineae</taxon>
        <taxon>Mycenaceae</taxon>
        <taxon>Mycena</taxon>
    </lineage>
</organism>
<dbReference type="OrthoDB" id="3062192at2759"/>
<protein>
    <submittedName>
        <fullName evidence="2">Uncharacterized protein</fullName>
    </submittedName>
</protein>
<dbReference type="EMBL" id="JACAZF010000008">
    <property type="protein sequence ID" value="KAF7296847.1"/>
    <property type="molecule type" value="Genomic_DNA"/>
</dbReference>
<evidence type="ECO:0000313" key="2">
    <source>
        <dbReference type="EMBL" id="KAF7296847.1"/>
    </source>
</evidence>
<keyword evidence="3" id="KW-1185">Reference proteome</keyword>
<evidence type="ECO:0000256" key="1">
    <source>
        <dbReference type="SAM" id="MobiDB-lite"/>
    </source>
</evidence>
<dbReference type="RefSeq" id="XP_037217206.1">
    <property type="nucleotide sequence ID" value="XM_037365794.1"/>
</dbReference>
<comment type="caution">
    <text evidence="2">The sequence shown here is derived from an EMBL/GenBank/DDBJ whole genome shotgun (WGS) entry which is preliminary data.</text>
</comment>
<proteinExistence type="predicted"/>
<gene>
    <name evidence="2" type="ORF">MIND_00916000</name>
</gene>
<dbReference type="Proteomes" id="UP000636479">
    <property type="component" value="Unassembled WGS sequence"/>
</dbReference>
<dbReference type="GeneID" id="59348310"/>
<feature type="compositionally biased region" description="Low complexity" evidence="1">
    <location>
        <begin position="25"/>
        <end position="38"/>
    </location>
</feature>
<reference evidence="2" key="1">
    <citation type="submission" date="2020-05" db="EMBL/GenBank/DDBJ databases">
        <title>Mycena genomes resolve the evolution of fungal bioluminescence.</title>
        <authorList>
            <person name="Tsai I.J."/>
        </authorList>
    </citation>
    <scope>NUCLEOTIDE SEQUENCE</scope>
    <source>
        <strain evidence="2">171206Taipei</strain>
    </source>
</reference>
<feature type="region of interest" description="Disordered" evidence="1">
    <location>
        <begin position="1"/>
        <end position="44"/>
    </location>
</feature>
<feature type="region of interest" description="Disordered" evidence="1">
    <location>
        <begin position="424"/>
        <end position="443"/>
    </location>
</feature>
<feature type="compositionally biased region" description="Basic and acidic residues" evidence="1">
    <location>
        <begin position="1"/>
        <end position="24"/>
    </location>
</feature>
<dbReference type="AlphaFoldDB" id="A0A8H6SEG6"/>
<evidence type="ECO:0000313" key="3">
    <source>
        <dbReference type="Proteomes" id="UP000636479"/>
    </source>
</evidence>
<sequence length="496" mass="53909">MKTMDDVSHSPDADDWKLSGRADSYDTSSGSSDAQSSSTVPGPGELSGKAIMALGRATIRGIDHFVIMRQLAVIAGQFPLRGAAGEREEEVREMFVDLLEFSRPGLYREEVNKKALRLLLAQIATGETALLIRVLSQWDKLELKLFLAEVLVQLAPLWNPRLGSFLSAPLLTAYTNAGPPTPMTPLLHFLSRLVRTRASICQVTLDVGVLEVIASLRDFSQCVPFTNVLLLDIAAYPEHRQVLSAHPLLKLWPLHPITQDTVCPPFATRERVMFLNSERDILEADLVLYGTINLLSLIALPCISGLDSPQLFAGLAFGVEYDQALRVYLLTSPYKAKVALLSRIFRYVREYSARKEDGLRSRYSVLFALKLVSAAAWGPSNRAALLDAGVIGFLVRIVETEVPQSYAGIAASQIPDLLAISPPTGKATRSRGRTRAKTESQAEAPEIVPYDLSSVPAGICDAGLARLLGGPLARTSRLVGLIAAAFAALFPPESGH</sequence>